<dbReference type="Gene3D" id="1.10.220.60">
    <property type="entry name" value="GRIP domain"/>
    <property type="match status" value="1"/>
</dbReference>
<evidence type="ECO:0000256" key="2">
    <source>
        <dbReference type="ARBA" id="ARBA00004496"/>
    </source>
</evidence>
<gene>
    <name evidence="10" type="primary">GCC88</name>
</gene>
<evidence type="ECO:0000313" key="9">
    <source>
        <dbReference type="Proteomes" id="UP000001819"/>
    </source>
</evidence>
<keyword evidence="3" id="KW-0963">Cytoplasm</keyword>
<dbReference type="PROSITE" id="PS50913">
    <property type="entry name" value="GRIP"/>
    <property type="match status" value="1"/>
</dbReference>
<keyword evidence="4 6" id="KW-0175">Coiled coil</keyword>
<feature type="region of interest" description="Disordered" evidence="7">
    <location>
        <begin position="101"/>
        <end position="139"/>
    </location>
</feature>
<dbReference type="InterPro" id="IPR051952">
    <property type="entry name" value="Golgi-autophagy_related"/>
</dbReference>
<dbReference type="RefSeq" id="XP_001359940.2">
    <property type="nucleotide sequence ID" value="XM_001359903.4"/>
</dbReference>
<name>A0A6I8URV8_DROPS</name>
<dbReference type="InParanoid" id="A0A6I8URV8"/>
<dbReference type="AlphaFoldDB" id="A0A6I8URV8"/>
<accession>A0A6I8URV8</accession>
<evidence type="ECO:0000256" key="5">
    <source>
        <dbReference type="ARBA" id="ARBA00023136"/>
    </source>
</evidence>
<feature type="coiled-coil region" evidence="6">
    <location>
        <begin position="469"/>
        <end position="568"/>
    </location>
</feature>
<feature type="coiled-coil region" evidence="6">
    <location>
        <begin position="170"/>
        <end position="385"/>
    </location>
</feature>
<dbReference type="PANTHER" id="PTHR23157">
    <property type="entry name" value="GRIP AND COILED-COIL DOMAIN-CONTAINING PROTEIN 1"/>
    <property type="match status" value="1"/>
</dbReference>
<dbReference type="PANTHER" id="PTHR23157:SF25">
    <property type="entry name" value="GRIP AND COILED-COIL DOMAIN-CONTAINING PROTEIN 1"/>
    <property type="match status" value="1"/>
</dbReference>
<evidence type="ECO:0000313" key="10">
    <source>
        <dbReference type="RefSeq" id="XP_001359940.2"/>
    </source>
</evidence>
<dbReference type="GO" id="GO:0005794">
    <property type="term" value="C:Golgi apparatus"/>
    <property type="evidence" value="ECO:0007669"/>
    <property type="project" value="TreeGrafter"/>
</dbReference>
<organism evidence="9 10">
    <name type="scientific">Drosophila pseudoobscura pseudoobscura</name>
    <name type="common">Fruit fly</name>
    <dbReference type="NCBI Taxonomy" id="46245"/>
    <lineage>
        <taxon>Eukaryota</taxon>
        <taxon>Metazoa</taxon>
        <taxon>Ecdysozoa</taxon>
        <taxon>Arthropoda</taxon>
        <taxon>Hexapoda</taxon>
        <taxon>Insecta</taxon>
        <taxon>Pterygota</taxon>
        <taxon>Neoptera</taxon>
        <taxon>Endopterygota</taxon>
        <taxon>Diptera</taxon>
        <taxon>Brachycera</taxon>
        <taxon>Muscomorpha</taxon>
        <taxon>Ephydroidea</taxon>
        <taxon>Drosophilidae</taxon>
        <taxon>Drosophila</taxon>
        <taxon>Sophophora</taxon>
    </lineage>
</organism>
<dbReference type="Pfam" id="PF01465">
    <property type="entry name" value="GRIP"/>
    <property type="match status" value="1"/>
</dbReference>
<keyword evidence="9" id="KW-1185">Reference proteome</keyword>
<dbReference type="FunCoup" id="A0A6I8URV8">
    <property type="interactions" value="1167"/>
</dbReference>
<feature type="coiled-coil region" evidence="6">
    <location>
        <begin position="55"/>
        <end position="89"/>
    </location>
</feature>
<dbReference type="SMART" id="SM00755">
    <property type="entry name" value="Grip"/>
    <property type="match status" value="1"/>
</dbReference>
<dbReference type="KEGG" id="dpo:4803150"/>
<feature type="region of interest" description="Disordered" evidence="7">
    <location>
        <begin position="594"/>
        <end position="615"/>
    </location>
</feature>
<comment type="subcellular location">
    <subcellularLocation>
        <location evidence="2">Cytoplasm</location>
    </subcellularLocation>
    <subcellularLocation>
        <location evidence="1">Endomembrane system</location>
        <topology evidence="1">Peripheral membrane protein</topology>
    </subcellularLocation>
</comment>
<evidence type="ECO:0000256" key="4">
    <source>
        <dbReference type="ARBA" id="ARBA00023054"/>
    </source>
</evidence>
<reference evidence="9" key="1">
    <citation type="submission" date="2024-06" db="UniProtKB">
        <authorList>
            <consortium name="RefSeq"/>
        </authorList>
    </citation>
    <scope>NUCLEOTIDE SEQUENCE [LARGE SCALE GENOMIC DNA]</scope>
    <source>
        <strain evidence="9">MV2-25</strain>
    </source>
</reference>
<protein>
    <submittedName>
        <fullName evidence="10">GRIP and coiled-coil domain-containing protein 1</fullName>
    </submittedName>
</protein>
<evidence type="ECO:0000259" key="8">
    <source>
        <dbReference type="PROSITE" id="PS50913"/>
    </source>
</evidence>
<sequence length="747" mass="84814">MQQVCSLVSAEEQLLRFCCLQNAKKCHEREINQIFILIESVYSNFSPYVKMEKRQRELESLVSTQKEQLSRYEKRLKDVVTAYKGLMKEKEALETSLAAHAEATGAGSPAKDADPANVNGTASTDSTDGAEGASPSAEGQLQTQIITLMNSLATLSAEKSRMEASFQADKKQLRSQIAQKEQSIQELHAKAKEQAAKAKSDVDEVKARWIIERQEREKETNNQMLMIRELQKLYADERHLKDNIEMQLNNFKTQFASNEAENSRLRDLQAQLKEAKNQLRQFQAKAEHAAVANTTDNASLLHQVRQEMQQLKEQHAVAINQEQRRVLRAEEQSRKQAALHEGRVANLEARLAELSTTVGSYDRLRQQDQDSIHALKQQLQDLEQAQSRPAPPLRVLSDDVDTATLVDEIVRLKKLLTTANARSTNPIDLNEILSLGTHATSSSSSESHVQCEQQLHGVQKMLEAGKQQRQLLEQKIQLQQSHIQTLQEKVQVLNRNIDESEQELKQQGDKLRQALKNERTKWQEAKAELENETRCKLNELEQLLQKQRQRSLQLLDEKEQEIKTLQTSFEVFHTAGGSGACSALPAPSLDTAAESYNYSSDGDSVEVESEQRERDRRLQVKSKKLSLGENCHMLHYANELARKDIEITALRKGKYSAESTLRKAIQDKVTSQQEMHEKIECLEEQVDRLERCKTREGANLEYLKNVIISYIVTKDADGKRHMLNAISAVLQFTGTEMQAINAAFQKK</sequence>
<keyword evidence="5" id="KW-0472">Membrane</keyword>
<feature type="domain" description="GRIP" evidence="8">
    <location>
        <begin position="693"/>
        <end position="743"/>
    </location>
</feature>
<proteinExistence type="predicted"/>
<reference evidence="10" key="2">
    <citation type="submission" date="2025-08" db="UniProtKB">
        <authorList>
            <consortium name="RefSeq"/>
        </authorList>
    </citation>
    <scope>IDENTIFICATION</scope>
    <source>
        <strain evidence="10">MV-25-SWS-2005</strain>
        <tissue evidence="10">Whole body</tissue>
    </source>
</reference>
<dbReference type="FunFam" id="1.10.220.60:FF:000004">
    <property type="entry name" value="GG17233"/>
    <property type="match status" value="1"/>
</dbReference>
<evidence type="ECO:0000256" key="7">
    <source>
        <dbReference type="SAM" id="MobiDB-lite"/>
    </source>
</evidence>
<feature type="compositionally biased region" description="Polar residues" evidence="7">
    <location>
        <begin position="118"/>
        <end position="127"/>
    </location>
</feature>
<dbReference type="Proteomes" id="UP000001819">
    <property type="component" value="Chromosome 2"/>
</dbReference>
<evidence type="ECO:0000256" key="3">
    <source>
        <dbReference type="ARBA" id="ARBA00022490"/>
    </source>
</evidence>
<evidence type="ECO:0000256" key="6">
    <source>
        <dbReference type="SAM" id="Coils"/>
    </source>
</evidence>
<dbReference type="InterPro" id="IPR000237">
    <property type="entry name" value="GRIP_dom"/>
</dbReference>
<evidence type="ECO:0000256" key="1">
    <source>
        <dbReference type="ARBA" id="ARBA00004184"/>
    </source>
</evidence>